<dbReference type="InterPro" id="IPR029062">
    <property type="entry name" value="Class_I_gatase-like"/>
</dbReference>
<accession>A0A1F4UDY1</accession>
<evidence type="ECO:0000313" key="2">
    <source>
        <dbReference type="Proteomes" id="UP000177025"/>
    </source>
</evidence>
<organism evidence="1 2">
    <name type="scientific">candidate division WOR-3 bacterium RBG_13_43_14</name>
    <dbReference type="NCBI Taxonomy" id="1802590"/>
    <lineage>
        <taxon>Bacteria</taxon>
        <taxon>Bacteria division WOR-3</taxon>
    </lineage>
</organism>
<comment type="caution">
    <text evidence="1">The sequence shown here is derived from an EMBL/GenBank/DDBJ whole genome shotgun (WGS) entry which is preliminary data.</text>
</comment>
<dbReference type="Proteomes" id="UP000177025">
    <property type="component" value="Unassembled WGS sequence"/>
</dbReference>
<dbReference type="AlphaFoldDB" id="A0A1F4UDY1"/>
<evidence type="ECO:0000313" key="1">
    <source>
        <dbReference type="EMBL" id="OGC43020.1"/>
    </source>
</evidence>
<dbReference type="SUPFAM" id="SSF52317">
    <property type="entry name" value="Class I glutamine amidotransferase-like"/>
    <property type="match status" value="1"/>
</dbReference>
<reference evidence="1 2" key="1">
    <citation type="journal article" date="2016" name="Nat. Commun.">
        <title>Thousands of microbial genomes shed light on interconnected biogeochemical processes in an aquifer system.</title>
        <authorList>
            <person name="Anantharaman K."/>
            <person name="Brown C.T."/>
            <person name="Hug L.A."/>
            <person name="Sharon I."/>
            <person name="Castelle C.J."/>
            <person name="Probst A.J."/>
            <person name="Thomas B.C."/>
            <person name="Singh A."/>
            <person name="Wilkins M.J."/>
            <person name="Karaoz U."/>
            <person name="Brodie E.L."/>
            <person name="Williams K.H."/>
            <person name="Hubbard S.S."/>
            <person name="Banfield J.F."/>
        </authorList>
    </citation>
    <scope>NUCLEOTIDE SEQUENCE [LARGE SCALE GENOMIC DNA]</scope>
</reference>
<proteinExistence type="predicted"/>
<dbReference type="EMBL" id="MEUM01000040">
    <property type="protein sequence ID" value="OGC43020.1"/>
    <property type="molecule type" value="Genomic_DNA"/>
</dbReference>
<evidence type="ECO:0008006" key="3">
    <source>
        <dbReference type="Google" id="ProtNLM"/>
    </source>
</evidence>
<sequence length="122" mass="13607">MIYRTLTSLIVLLIFNVINCGHQYNELTGDGIVTVGVYIDKGASGICYGAAEKMFEWMGFRIERIFAVTVNEGNLDDIDIFYFPGGNGGLYDSYVNDTRKQRLRDLIDDGRAGVGGIWKNNP</sequence>
<name>A0A1F4UDY1_UNCW3</name>
<gene>
    <name evidence="1" type="ORF">A2Y85_03050</name>
</gene>
<protein>
    <recommendedName>
        <fullName evidence="3">DJ-1/PfpI domain-containing protein</fullName>
    </recommendedName>
</protein>
<dbReference type="CDD" id="cd01653">
    <property type="entry name" value="GATase1"/>
    <property type="match status" value="1"/>
</dbReference>